<evidence type="ECO:0000313" key="2">
    <source>
        <dbReference type="Proteomes" id="UP000580474"/>
    </source>
</evidence>
<proteinExistence type="predicted"/>
<sequence>MSQFQVDAVVRDLDKAMKNLRESMAGLQVRSAGFKKEHDELAREVANYSVDLLDVSPHMKTT</sequence>
<gene>
    <name evidence="1" type="ORF">BJ969_000481</name>
</gene>
<dbReference type="AlphaFoldDB" id="A0A840NAJ5"/>
<organism evidence="1 2">
    <name type="scientific">Saccharopolyspora gloriosae</name>
    <dbReference type="NCBI Taxonomy" id="455344"/>
    <lineage>
        <taxon>Bacteria</taxon>
        <taxon>Bacillati</taxon>
        <taxon>Actinomycetota</taxon>
        <taxon>Actinomycetes</taxon>
        <taxon>Pseudonocardiales</taxon>
        <taxon>Pseudonocardiaceae</taxon>
        <taxon>Saccharopolyspora</taxon>
    </lineage>
</organism>
<evidence type="ECO:0008006" key="3">
    <source>
        <dbReference type="Google" id="ProtNLM"/>
    </source>
</evidence>
<accession>A0A840NAJ5</accession>
<dbReference type="EMBL" id="JACHIV010000001">
    <property type="protein sequence ID" value="MBB5067393.1"/>
    <property type="molecule type" value="Genomic_DNA"/>
</dbReference>
<protein>
    <recommendedName>
        <fullName evidence="3">WXG100 family type VII secretion target</fullName>
    </recommendedName>
</protein>
<dbReference type="RefSeq" id="WP_184476888.1">
    <property type="nucleotide sequence ID" value="NZ_JACHIV010000001.1"/>
</dbReference>
<comment type="caution">
    <text evidence="1">The sequence shown here is derived from an EMBL/GenBank/DDBJ whole genome shotgun (WGS) entry which is preliminary data.</text>
</comment>
<dbReference type="Proteomes" id="UP000580474">
    <property type="component" value="Unassembled WGS sequence"/>
</dbReference>
<evidence type="ECO:0000313" key="1">
    <source>
        <dbReference type="EMBL" id="MBB5067393.1"/>
    </source>
</evidence>
<reference evidence="1 2" key="1">
    <citation type="submission" date="2020-08" db="EMBL/GenBank/DDBJ databases">
        <title>Sequencing the genomes of 1000 actinobacteria strains.</title>
        <authorList>
            <person name="Klenk H.-P."/>
        </authorList>
    </citation>
    <scope>NUCLEOTIDE SEQUENCE [LARGE SCALE GENOMIC DNA]</scope>
    <source>
        <strain evidence="1 2">DSM 45582</strain>
    </source>
</reference>
<name>A0A840NAJ5_9PSEU</name>
<keyword evidence="2" id="KW-1185">Reference proteome</keyword>